<dbReference type="PROSITE" id="PS51186">
    <property type="entry name" value="GNAT"/>
    <property type="match status" value="1"/>
</dbReference>
<dbReference type="GO" id="GO:0016747">
    <property type="term" value="F:acyltransferase activity, transferring groups other than amino-acyl groups"/>
    <property type="evidence" value="ECO:0007669"/>
    <property type="project" value="InterPro"/>
</dbReference>
<sequence length="243" mass="26120">MGHFLATDPEGCWVAVEDGTDRVVGFALSQNRGPLWLLITYGVLPGLQGKGIGKRLMDAVLAHAGDRPGMFISTIHPGATRRYWRAGFTLHPLMGLTGTVDRTTLPAVTGLHEGTPDDIDWMDRLDTALRGAGHGPDHLHLLETMRLVVSRDPKNPGYAYLDPRGRTHLLAAQHPSTARTLLWEALASAPSGRPTGIPPAVTAANHWAVDVGLSARLDLLQDGYLALRGLAAPAPYLPSGRFL</sequence>
<accession>A0A918WWU4</accession>
<protein>
    <recommendedName>
        <fullName evidence="1">N-acetyltransferase domain-containing protein</fullName>
    </recommendedName>
</protein>
<reference evidence="2" key="2">
    <citation type="submission" date="2020-09" db="EMBL/GenBank/DDBJ databases">
        <authorList>
            <person name="Sun Q."/>
            <person name="Ohkuma M."/>
        </authorList>
    </citation>
    <scope>NUCLEOTIDE SEQUENCE</scope>
    <source>
        <strain evidence="2">JCM 4637</strain>
    </source>
</reference>
<evidence type="ECO:0000259" key="1">
    <source>
        <dbReference type="PROSITE" id="PS51186"/>
    </source>
</evidence>
<evidence type="ECO:0000313" key="3">
    <source>
        <dbReference type="Proteomes" id="UP000638353"/>
    </source>
</evidence>
<evidence type="ECO:0000313" key="2">
    <source>
        <dbReference type="EMBL" id="GHC91132.1"/>
    </source>
</evidence>
<dbReference type="Pfam" id="PF00583">
    <property type="entry name" value="Acetyltransf_1"/>
    <property type="match status" value="1"/>
</dbReference>
<dbReference type="CDD" id="cd04301">
    <property type="entry name" value="NAT_SF"/>
    <property type="match status" value="1"/>
</dbReference>
<organism evidence="2 3">
    <name type="scientific">Streptomyces finlayi</name>
    <dbReference type="NCBI Taxonomy" id="67296"/>
    <lineage>
        <taxon>Bacteria</taxon>
        <taxon>Bacillati</taxon>
        <taxon>Actinomycetota</taxon>
        <taxon>Actinomycetes</taxon>
        <taxon>Kitasatosporales</taxon>
        <taxon>Streptomycetaceae</taxon>
        <taxon>Streptomyces</taxon>
    </lineage>
</organism>
<name>A0A918WWU4_9ACTN</name>
<dbReference type="Proteomes" id="UP000638353">
    <property type="component" value="Unassembled WGS sequence"/>
</dbReference>
<dbReference type="InterPro" id="IPR000182">
    <property type="entry name" value="GNAT_dom"/>
</dbReference>
<gene>
    <name evidence="2" type="ORF">GCM10010334_25880</name>
</gene>
<proteinExistence type="predicted"/>
<reference evidence="2" key="1">
    <citation type="journal article" date="2014" name="Int. J. Syst. Evol. Microbiol.">
        <title>Complete genome sequence of Corynebacterium casei LMG S-19264T (=DSM 44701T), isolated from a smear-ripened cheese.</title>
        <authorList>
            <consortium name="US DOE Joint Genome Institute (JGI-PGF)"/>
            <person name="Walter F."/>
            <person name="Albersmeier A."/>
            <person name="Kalinowski J."/>
            <person name="Ruckert C."/>
        </authorList>
    </citation>
    <scope>NUCLEOTIDE SEQUENCE</scope>
    <source>
        <strain evidence="2">JCM 4637</strain>
    </source>
</reference>
<comment type="caution">
    <text evidence="2">The sequence shown here is derived from an EMBL/GenBank/DDBJ whole genome shotgun (WGS) entry which is preliminary data.</text>
</comment>
<dbReference type="InterPro" id="IPR016181">
    <property type="entry name" value="Acyl_CoA_acyltransferase"/>
</dbReference>
<dbReference type="Gene3D" id="3.40.630.30">
    <property type="match status" value="1"/>
</dbReference>
<dbReference type="AlphaFoldDB" id="A0A918WWU4"/>
<dbReference type="SUPFAM" id="SSF55729">
    <property type="entry name" value="Acyl-CoA N-acyltransferases (Nat)"/>
    <property type="match status" value="1"/>
</dbReference>
<dbReference type="EMBL" id="BMVC01000004">
    <property type="protein sequence ID" value="GHC91132.1"/>
    <property type="molecule type" value="Genomic_DNA"/>
</dbReference>
<feature type="domain" description="N-acetyltransferase" evidence="1">
    <location>
        <begin position="1"/>
        <end position="106"/>
    </location>
</feature>